<protein>
    <recommendedName>
        <fullName evidence="1">Reverse transcriptase domain-containing protein</fullName>
    </recommendedName>
</protein>
<evidence type="ECO:0000259" key="1">
    <source>
        <dbReference type="PROSITE" id="PS50878"/>
    </source>
</evidence>
<dbReference type="Proteomes" id="UP000472262">
    <property type="component" value="Unassembled WGS sequence"/>
</dbReference>
<sequence length="207" mass="22852">LYCVLANTDTGHTDFFAIETGVRQGCILSPFLFIVALDFVMRKAMVRPNAGIDCDGQNRLTDLDFADDIALLAENSCHLQEITSSLHEEAAKVGLHISAEKSKVMHISAQADMPRIKVDGSDIEEVSRFMYLGSTIGQDGDAEIDVKCRIGKATSVFQQMCKTWSSTSISLNIKLRLYSTISLPMATYAAETWKASARISHKVDKFH</sequence>
<dbReference type="SUPFAM" id="SSF56672">
    <property type="entry name" value="DNA/RNA polymerases"/>
    <property type="match status" value="1"/>
</dbReference>
<organism evidence="2 3">
    <name type="scientific">Sinocyclocheilus grahami</name>
    <name type="common">Dianchi golden-line fish</name>
    <name type="synonym">Barbus grahami</name>
    <dbReference type="NCBI Taxonomy" id="75366"/>
    <lineage>
        <taxon>Eukaryota</taxon>
        <taxon>Metazoa</taxon>
        <taxon>Chordata</taxon>
        <taxon>Craniata</taxon>
        <taxon>Vertebrata</taxon>
        <taxon>Euteleostomi</taxon>
        <taxon>Actinopterygii</taxon>
        <taxon>Neopterygii</taxon>
        <taxon>Teleostei</taxon>
        <taxon>Ostariophysi</taxon>
        <taxon>Cypriniformes</taxon>
        <taxon>Cyprinidae</taxon>
        <taxon>Cyprininae</taxon>
        <taxon>Sinocyclocheilus</taxon>
    </lineage>
</organism>
<dbReference type="OMA" id="LAENSCH"/>
<dbReference type="InterPro" id="IPR000477">
    <property type="entry name" value="RT_dom"/>
</dbReference>
<dbReference type="InterPro" id="IPR043502">
    <property type="entry name" value="DNA/RNA_pol_sf"/>
</dbReference>
<proteinExistence type="predicted"/>
<keyword evidence="3" id="KW-1185">Reference proteome</keyword>
<dbReference type="PANTHER" id="PTHR47027">
    <property type="entry name" value="REVERSE TRANSCRIPTASE DOMAIN-CONTAINING PROTEIN"/>
    <property type="match status" value="1"/>
</dbReference>
<evidence type="ECO:0000313" key="3">
    <source>
        <dbReference type="Proteomes" id="UP000472262"/>
    </source>
</evidence>
<evidence type="ECO:0000313" key="2">
    <source>
        <dbReference type="Ensembl" id="ENSSGRP00000032055.1"/>
    </source>
</evidence>
<name>A0A672M130_SINGR</name>
<dbReference type="Pfam" id="PF00078">
    <property type="entry name" value="RVT_1"/>
    <property type="match status" value="1"/>
</dbReference>
<dbReference type="PROSITE" id="PS50878">
    <property type="entry name" value="RT_POL"/>
    <property type="match status" value="1"/>
</dbReference>
<dbReference type="Ensembl" id="ENSSGRT00000034408.1">
    <property type="protein sequence ID" value="ENSSGRP00000032055.1"/>
    <property type="gene ID" value="ENSSGRG00000017952.1"/>
</dbReference>
<reference evidence="2" key="1">
    <citation type="submission" date="2025-08" db="UniProtKB">
        <authorList>
            <consortium name="Ensembl"/>
        </authorList>
    </citation>
    <scope>IDENTIFICATION</scope>
</reference>
<dbReference type="PANTHER" id="PTHR47027:SF25">
    <property type="entry name" value="REVERSE TRANSCRIPTASE DOMAIN-CONTAINING PROTEIN"/>
    <property type="match status" value="1"/>
</dbReference>
<reference evidence="2" key="2">
    <citation type="submission" date="2025-09" db="UniProtKB">
        <authorList>
            <consortium name="Ensembl"/>
        </authorList>
    </citation>
    <scope>IDENTIFICATION</scope>
</reference>
<feature type="domain" description="Reverse transcriptase" evidence="1">
    <location>
        <begin position="1"/>
        <end position="136"/>
    </location>
</feature>
<accession>A0A672M130</accession>
<dbReference type="AlphaFoldDB" id="A0A672M130"/>
<dbReference type="InParanoid" id="A0A672M130"/>